<dbReference type="InterPro" id="IPR029058">
    <property type="entry name" value="AB_hydrolase_fold"/>
</dbReference>
<dbReference type="GO" id="GO:0016787">
    <property type="term" value="F:hydrolase activity"/>
    <property type="evidence" value="ECO:0007669"/>
    <property type="project" value="UniProtKB-KW"/>
</dbReference>
<dbReference type="Proteomes" id="UP000019028">
    <property type="component" value="Chromosome"/>
</dbReference>
<sequence>MSLALNTSSFEFEGMRVGYYTAGSGKPLLLIHGSGPGASSLGNWGRVIAPLSDHYQVFAMDLIGFGISERKPEKPYFDLPLWVRQAKAMLDHIAAPAIGVIGHSLSAVIALSLAATEQRISSVLTTGAIGAPFTATQATQRIWRCPRDREELIETLGTLIYDKSIIDDDYISAREPVVFAPGYADYFNDMFAEEPQHYVEKTTLSRELLSRIHCPVIMLHGRNDIPFPASSSEIVAKQIRHADLQILSECSHSVAFERSHAFLNAAHQLFK</sequence>
<keyword evidence="2" id="KW-0378">Hydrolase</keyword>
<organism evidence="2 3">
    <name type="scientific">Sodalis praecaptivus</name>
    <dbReference type="NCBI Taxonomy" id="1239307"/>
    <lineage>
        <taxon>Bacteria</taxon>
        <taxon>Pseudomonadati</taxon>
        <taxon>Pseudomonadota</taxon>
        <taxon>Gammaproteobacteria</taxon>
        <taxon>Enterobacterales</taxon>
        <taxon>Bruguierivoracaceae</taxon>
        <taxon>Sodalis</taxon>
    </lineage>
</organism>
<evidence type="ECO:0000313" key="2">
    <source>
        <dbReference type="EMBL" id="AHF75326.1"/>
    </source>
</evidence>
<dbReference type="PANTHER" id="PTHR46438">
    <property type="entry name" value="ALPHA/BETA-HYDROLASES SUPERFAMILY PROTEIN"/>
    <property type="match status" value="1"/>
</dbReference>
<dbReference type="PANTHER" id="PTHR46438:SF11">
    <property type="entry name" value="LIPASE-RELATED"/>
    <property type="match status" value="1"/>
</dbReference>
<dbReference type="Gene3D" id="3.40.50.1820">
    <property type="entry name" value="alpha/beta hydrolase"/>
    <property type="match status" value="1"/>
</dbReference>
<keyword evidence="3" id="KW-1185">Reference proteome</keyword>
<dbReference type="AlphaFoldDB" id="W0HN67"/>
<dbReference type="HOGENOM" id="CLU_020336_13_2_6"/>
<gene>
    <name evidence="2" type="primary">pydB</name>
    <name evidence="2" type="ORF">Sant_0210</name>
</gene>
<dbReference type="PRINTS" id="PR00111">
    <property type="entry name" value="ABHYDROLASE"/>
</dbReference>
<reference evidence="2 3" key="1">
    <citation type="journal article" date="2014" name="Genome Biol. Evol.">
        <title>Genome degeneration and adaptation in a nascent stage of symbiosis.</title>
        <authorList>
            <person name="Oakeson K.F."/>
            <person name="Gil R."/>
            <person name="Clayton A.L."/>
            <person name="Dunn D.M."/>
            <person name="von Niederhausern A.C."/>
            <person name="Hamil C."/>
            <person name="Aoyagi A."/>
            <person name="Duval B."/>
            <person name="Baca A."/>
            <person name="Silva F.J."/>
            <person name="Vallier A."/>
            <person name="Jackson D.G."/>
            <person name="Latorre A."/>
            <person name="Weiss R.B."/>
            <person name="Heddi A."/>
            <person name="Moya A."/>
            <person name="Dale C."/>
        </authorList>
    </citation>
    <scope>NUCLEOTIDE SEQUENCE [LARGE SCALE GENOMIC DNA]</scope>
    <source>
        <strain evidence="2 3">HS1</strain>
    </source>
</reference>
<proteinExistence type="predicted"/>
<evidence type="ECO:0000259" key="1">
    <source>
        <dbReference type="Pfam" id="PF12697"/>
    </source>
</evidence>
<dbReference type="Pfam" id="PF12697">
    <property type="entry name" value="Abhydrolase_6"/>
    <property type="match status" value="1"/>
</dbReference>
<dbReference type="KEGG" id="sod:Sant_0210"/>
<accession>W0HN67</accession>
<dbReference type="RefSeq" id="WP_025420478.1">
    <property type="nucleotide sequence ID" value="NZ_CP006569.1"/>
</dbReference>
<evidence type="ECO:0000313" key="3">
    <source>
        <dbReference type="Proteomes" id="UP000019028"/>
    </source>
</evidence>
<dbReference type="PATRIC" id="fig|1239307.3.peg.231"/>
<dbReference type="InterPro" id="IPR000073">
    <property type="entry name" value="AB_hydrolase_1"/>
</dbReference>
<protein>
    <submittedName>
        <fullName evidence="2">Putative alpha\beta hydrolase</fullName>
    </submittedName>
</protein>
<feature type="domain" description="AB hydrolase-1" evidence="1">
    <location>
        <begin position="28"/>
        <end position="263"/>
    </location>
</feature>
<dbReference type="EMBL" id="CP006569">
    <property type="protein sequence ID" value="AHF75326.1"/>
    <property type="molecule type" value="Genomic_DNA"/>
</dbReference>
<name>W0HN67_9GAMM</name>
<dbReference type="SUPFAM" id="SSF53474">
    <property type="entry name" value="alpha/beta-Hydrolases"/>
    <property type="match status" value="1"/>
</dbReference>
<dbReference type="OrthoDB" id="9780765at2"/>